<organism evidence="2 3">
    <name type="scientific">Streptomyces bangladeshensis</name>
    <dbReference type="NCBI Taxonomy" id="295352"/>
    <lineage>
        <taxon>Bacteria</taxon>
        <taxon>Bacillati</taxon>
        <taxon>Actinomycetota</taxon>
        <taxon>Actinomycetes</taxon>
        <taxon>Kitasatosporales</taxon>
        <taxon>Streptomycetaceae</taxon>
        <taxon>Streptomyces</taxon>
    </lineage>
</organism>
<proteinExistence type="predicted"/>
<keyword evidence="3" id="KW-1185">Reference proteome</keyword>
<evidence type="ECO:0000313" key="3">
    <source>
        <dbReference type="Proteomes" id="UP001501391"/>
    </source>
</evidence>
<name>A0ABN3BJZ4_9ACTN</name>
<protein>
    <submittedName>
        <fullName evidence="2">Uncharacterized protein</fullName>
    </submittedName>
</protein>
<dbReference type="EMBL" id="BAAAOQ010000010">
    <property type="protein sequence ID" value="GAA2197062.1"/>
    <property type="molecule type" value="Genomic_DNA"/>
</dbReference>
<evidence type="ECO:0000313" key="2">
    <source>
        <dbReference type="EMBL" id="GAA2197062.1"/>
    </source>
</evidence>
<accession>A0ABN3BJZ4</accession>
<evidence type="ECO:0000256" key="1">
    <source>
        <dbReference type="SAM" id="MobiDB-lite"/>
    </source>
</evidence>
<feature type="region of interest" description="Disordered" evidence="1">
    <location>
        <begin position="26"/>
        <end position="63"/>
    </location>
</feature>
<gene>
    <name evidence="2" type="ORF">GCM10009787_33920</name>
</gene>
<reference evidence="2 3" key="1">
    <citation type="journal article" date="2019" name="Int. J. Syst. Evol. Microbiol.">
        <title>The Global Catalogue of Microorganisms (GCM) 10K type strain sequencing project: providing services to taxonomists for standard genome sequencing and annotation.</title>
        <authorList>
            <consortium name="The Broad Institute Genomics Platform"/>
            <consortium name="The Broad Institute Genome Sequencing Center for Infectious Disease"/>
            <person name="Wu L."/>
            <person name="Ma J."/>
        </authorList>
    </citation>
    <scope>NUCLEOTIDE SEQUENCE [LARGE SCALE GENOMIC DNA]</scope>
    <source>
        <strain evidence="2 3">JCM 14924</strain>
    </source>
</reference>
<sequence>MHQLELHRFRSAELRREAQQERLAREVLRHRRAARRAESAGHGAPAAESHTDGPRRHGQPRTA</sequence>
<dbReference type="Proteomes" id="UP001501391">
    <property type="component" value="Unassembled WGS sequence"/>
</dbReference>
<comment type="caution">
    <text evidence="2">The sequence shown here is derived from an EMBL/GenBank/DDBJ whole genome shotgun (WGS) entry which is preliminary data.</text>
</comment>
<dbReference type="RefSeq" id="WP_059252745.1">
    <property type="nucleotide sequence ID" value="NZ_BAAAOQ010000010.1"/>
</dbReference>